<accession>A0A9D1UYE4</accession>
<dbReference type="EMBL" id="DXFT01000018">
    <property type="protein sequence ID" value="HIX02657.1"/>
    <property type="molecule type" value="Genomic_DNA"/>
</dbReference>
<sequence>MKATVSMELLWKTLQSLSLENKEWLSSKLIEDIREEKEEIEYISKEEILAGIRQGLLDVKEDRKNGTPLKTLQEVIDEL</sequence>
<organism evidence="1 2">
    <name type="scientific">Candidatus Odoribacter faecigallinarum</name>
    <dbReference type="NCBI Taxonomy" id="2838706"/>
    <lineage>
        <taxon>Bacteria</taxon>
        <taxon>Pseudomonadati</taxon>
        <taxon>Bacteroidota</taxon>
        <taxon>Bacteroidia</taxon>
        <taxon>Bacteroidales</taxon>
        <taxon>Odoribacteraceae</taxon>
        <taxon>Odoribacter</taxon>
    </lineage>
</organism>
<evidence type="ECO:0000313" key="2">
    <source>
        <dbReference type="Proteomes" id="UP000824202"/>
    </source>
</evidence>
<dbReference type="Proteomes" id="UP000824202">
    <property type="component" value="Unassembled WGS sequence"/>
</dbReference>
<proteinExistence type="predicted"/>
<gene>
    <name evidence="1" type="ORF">H9863_00870</name>
</gene>
<evidence type="ECO:0000313" key="1">
    <source>
        <dbReference type="EMBL" id="HIX02657.1"/>
    </source>
</evidence>
<reference evidence="1" key="2">
    <citation type="submission" date="2021-04" db="EMBL/GenBank/DDBJ databases">
        <authorList>
            <person name="Gilroy R."/>
        </authorList>
    </citation>
    <scope>NUCLEOTIDE SEQUENCE</scope>
    <source>
        <strain evidence="1">23274</strain>
    </source>
</reference>
<reference evidence="1" key="1">
    <citation type="journal article" date="2021" name="PeerJ">
        <title>Extensive microbial diversity within the chicken gut microbiome revealed by metagenomics and culture.</title>
        <authorList>
            <person name="Gilroy R."/>
            <person name="Ravi A."/>
            <person name="Getino M."/>
            <person name="Pursley I."/>
            <person name="Horton D.L."/>
            <person name="Alikhan N.F."/>
            <person name="Baker D."/>
            <person name="Gharbi K."/>
            <person name="Hall N."/>
            <person name="Watson M."/>
            <person name="Adriaenssens E.M."/>
            <person name="Foster-Nyarko E."/>
            <person name="Jarju S."/>
            <person name="Secka A."/>
            <person name="Antonio M."/>
            <person name="Oren A."/>
            <person name="Chaudhuri R.R."/>
            <person name="La Ragione R."/>
            <person name="Hildebrand F."/>
            <person name="Pallen M.J."/>
        </authorList>
    </citation>
    <scope>NUCLEOTIDE SEQUENCE</scope>
    <source>
        <strain evidence="1">23274</strain>
    </source>
</reference>
<dbReference type="AlphaFoldDB" id="A0A9D1UYE4"/>
<evidence type="ECO:0008006" key="3">
    <source>
        <dbReference type="Google" id="ProtNLM"/>
    </source>
</evidence>
<comment type="caution">
    <text evidence="1">The sequence shown here is derived from an EMBL/GenBank/DDBJ whole genome shotgun (WGS) entry which is preliminary data.</text>
</comment>
<name>A0A9D1UYE4_9BACT</name>
<protein>
    <recommendedName>
        <fullName evidence="3">Surface protein</fullName>
    </recommendedName>
</protein>